<evidence type="ECO:0000313" key="2">
    <source>
        <dbReference type="Proteomes" id="UP000827976"/>
    </source>
</evidence>
<keyword evidence="2" id="KW-1185">Reference proteome</keyword>
<organism evidence="1 2">
    <name type="scientific">Dioscorea alata</name>
    <name type="common">Purple yam</name>
    <dbReference type="NCBI Taxonomy" id="55571"/>
    <lineage>
        <taxon>Eukaryota</taxon>
        <taxon>Viridiplantae</taxon>
        <taxon>Streptophyta</taxon>
        <taxon>Embryophyta</taxon>
        <taxon>Tracheophyta</taxon>
        <taxon>Spermatophyta</taxon>
        <taxon>Magnoliopsida</taxon>
        <taxon>Liliopsida</taxon>
        <taxon>Dioscoreales</taxon>
        <taxon>Dioscoreaceae</taxon>
        <taxon>Dioscorea</taxon>
    </lineage>
</organism>
<accession>A0ACB7VGT6</accession>
<reference evidence="2" key="1">
    <citation type="journal article" date="2022" name="Nat. Commun.">
        <title>Chromosome evolution and the genetic basis of agronomically important traits in greater yam.</title>
        <authorList>
            <person name="Bredeson J.V."/>
            <person name="Lyons J.B."/>
            <person name="Oniyinde I.O."/>
            <person name="Okereke N.R."/>
            <person name="Kolade O."/>
            <person name="Nnabue I."/>
            <person name="Nwadili C.O."/>
            <person name="Hribova E."/>
            <person name="Parker M."/>
            <person name="Nwogha J."/>
            <person name="Shu S."/>
            <person name="Carlson J."/>
            <person name="Kariba R."/>
            <person name="Muthemba S."/>
            <person name="Knop K."/>
            <person name="Barton G.J."/>
            <person name="Sherwood A.V."/>
            <person name="Lopez-Montes A."/>
            <person name="Asiedu R."/>
            <person name="Jamnadass R."/>
            <person name="Muchugi A."/>
            <person name="Goodstein D."/>
            <person name="Egesi C.N."/>
            <person name="Featherston J."/>
            <person name="Asfaw A."/>
            <person name="Simpson G.G."/>
            <person name="Dolezel J."/>
            <person name="Hendre P.S."/>
            <person name="Van Deynze A."/>
            <person name="Kumar P.L."/>
            <person name="Obidiegwu J.E."/>
            <person name="Bhattacharjee R."/>
            <person name="Rokhsar D.S."/>
        </authorList>
    </citation>
    <scope>NUCLEOTIDE SEQUENCE [LARGE SCALE GENOMIC DNA]</scope>
    <source>
        <strain evidence="2">cv. TDa95/00328</strain>
    </source>
</reference>
<dbReference type="EMBL" id="CM037018">
    <property type="protein sequence ID" value="KAH7673371.1"/>
    <property type="molecule type" value="Genomic_DNA"/>
</dbReference>
<proteinExistence type="predicted"/>
<gene>
    <name evidence="1" type="ORF">IHE45_08G004100</name>
</gene>
<evidence type="ECO:0000313" key="1">
    <source>
        <dbReference type="EMBL" id="KAH7673371.1"/>
    </source>
</evidence>
<protein>
    <submittedName>
        <fullName evidence="1">Rapid ALkalinization Factor protein</fullName>
    </submittedName>
</protein>
<comment type="caution">
    <text evidence="1">The sequence shown here is derived from an EMBL/GenBank/DDBJ whole genome shotgun (WGS) entry which is preliminary data.</text>
</comment>
<name>A0ACB7VGT6_DIOAL</name>
<sequence>MKMKDNCWYCIVLLQVMMMMMMMVNTIPIAAVAAFEEYNNASDGIGRDENWLLASETVLNPAIVFQPDHQACGGSRGMSYGTCNLPANQLQRGCNTYYHCTSS</sequence>
<dbReference type="Proteomes" id="UP000827976">
    <property type="component" value="Chromosome 8"/>
</dbReference>